<comment type="function">
    <text evidence="1">Site-specific tyrosine recombinase, which acts by catalyzing the cutting and rejoining of the recombining DNA molecules.</text>
</comment>
<dbReference type="Proteomes" id="UP000217549">
    <property type="component" value="Chromosome I"/>
</dbReference>
<dbReference type="InterPro" id="IPR010998">
    <property type="entry name" value="Integrase_recombinase_N"/>
</dbReference>
<dbReference type="Gene3D" id="1.10.443.10">
    <property type="entry name" value="Intergrase catalytic core"/>
    <property type="match status" value="1"/>
</dbReference>
<accession>A0A285PW24</accession>
<evidence type="ECO:0000259" key="8">
    <source>
        <dbReference type="PROSITE" id="PS51900"/>
    </source>
</evidence>
<evidence type="ECO:0000313" key="9">
    <source>
        <dbReference type="EMBL" id="SOB73853.1"/>
    </source>
</evidence>
<dbReference type="InterPro" id="IPR050090">
    <property type="entry name" value="Tyrosine_recombinase_XerCD"/>
</dbReference>
<dbReference type="InterPro" id="IPR004107">
    <property type="entry name" value="Integrase_SAM-like_N"/>
</dbReference>
<dbReference type="AlphaFoldDB" id="A0A285PW24"/>
<reference evidence="10" key="1">
    <citation type="submission" date="2017-09" db="EMBL/GenBank/DDBJ databases">
        <authorList>
            <person name="Shetty A S."/>
        </authorList>
    </citation>
    <scope>NUCLEOTIDE SEQUENCE [LARGE SCALE GENOMIC DNA]</scope>
</reference>
<feature type="domain" description="Core-binding (CB)" evidence="8">
    <location>
        <begin position="59"/>
        <end position="156"/>
    </location>
</feature>
<evidence type="ECO:0000256" key="3">
    <source>
        <dbReference type="ARBA" id="ARBA00022908"/>
    </source>
</evidence>
<evidence type="ECO:0000256" key="4">
    <source>
        <dbReference type="ARBA" id="ARBA00023125"/>
    </source>
</evidence>
<dbReference type="GO" id="GO:0006310">
    <property type="term" value="P:DNA recombination"/>
    <property type="evidence" value="ECO:0007669"/>
    <property type="project" value="UniProtKB-KW"/>
</dbReference>
<dbReference type="SUPFAM" id="SSF56349">
    <property type="entry name" value="DNA breaking-rejoining enzymes"/>
    <property type="match status" value="1"/>
</dbReference>
<dbReference type="InterPro" id="IPR011010">
    <property type="entry name" value="DNA_brk_join_enz"/>
</dbReference>
<dbReference type="PANTHER" id="PTHR30349:SF64">
    <property type="entry name" value="PROPHAGE INTEGRASE INTD-RELATED"/>
    <property type="match status" value="1"/>
</dbReference>
<evidence type="ECO:0000256" key="1">
    <source>
        <dbReference type="ARBA" id="ARBA00003283"/>
    </source>
</evidence>
<proteinExistence type="inferred from homology"/>
<dbReference type="PROSITE" id="PS51898">
    <property type="entry name" value="TYR_RECOMBINASE"/>
    <property type="match status" value="1"/>
</dbReference>
<comment type="similarity">
    <text evidence="2">Belongs to the 'phage' integrase family.</text>
</comment>
<dbReference type="PROSITE" id="PS51900">
    <property type="entry name" value="CB"/>
    <property type="match status" value="1"/>
</dbReference>
<dbReference type="KEGG" id="ehl:EHLA_3305"/>
<evidence type="ECO:0000256" key="2">
    <source>
        <dbReference type="ARBA" id="ARBA00008857"/>
    </source>
</evidence>
<feature type="domain" description="Tyr recombinase" evidence="7">
    <location>
        <begin position="177"/>
        <end position="407"/>
    </location>
</feature>
<keyword evidence="4 6" id="KW-0238">DNA-binding</keyword>
<dbReference type="InterPro" id="IPR013762">
    <property type="entry name" value="Integrase-like_cat_sf"/>
</dbReference>
<evidence type="ECO:0000259" key="7">
    <source>
        <dbReference type="PROSITE" id="PS51898"/>
    </source>
</evidence>
<keyword evidence="3" id="KW-0229">DNA integration</keyword>
<dbReference type="EMBL" id="LT907978">
    <property type="protein sequence ID" value="SOB73853.1"/>
    <property type="molecule type" value="Genomic_DNA"/>
</dbReference>
<dbReference type="InterPro" id="IPR044068">
    <property type="entry name" value="CB"/>
</dbReference>
<evidence type="ECO:0000256" key="6">
    <source>
        <dbReference type="PROSITE-ProRule" id="PRU01248"/>
    </source>
</evidence>
<sequence>MASIVERRGRFCVVYSYKDKNGKRRQKWETYKTMSEAKKRKKEIEYRADIGQMIVPHCKTVKELLEEYVNLYGKEAWALSTYSSNVSMINNYIIPIIGGDKLENINTRFIEKYYQRLLRTPAVINPATGKRQSEYVTPATIRDIHKLLRNCFQQAVKWELMAKNPVIYATVPKYKSAKREIWTAETLMHALEVCEDDRLKLALNLAFSCSLRMGEMLGLTWDCVDISEEAIAESRAFIYVDKEVQRVDKAAIQELRGKDVILVFPEESKKNKTVRVLKLPKTESSIRKVFLPKSVAEMLVEWKKGQDKIKETLGDEYMDYNLVMATPFGLPIGTSSIRKALNDLIKEHDLPPVVFHSLRHTSVTYKLKLNGGDIKAVQGDSGHSQINMVTDVYSHIIDDDRRKNAELFEQAFYEKKNLDPSMHANVAGKTVELPTNVDAELLAKVLSNPEMAALLSTLAKSLESK</sequence>
<dbReference type="CDD" id="cd01189">
    <property type="entry name" value="INT_ICEBs1_C_like"/>
    <property type="match status" value="1"/>
</dbReference>
<dbReference type="Pfam" id="PF00589">
    <property type="entry name" value="Phage_integrase"/>
    <property type="match status" value="1"/>
</dbReference>
<evidence type="ECO:0000256" key="5">
    <source>
        <dbReference type="ARBA" id="ARBA00023172"/>
    </source>
</evidence>
<organism evidence="9 10">
    <name type="scientific">Anaerobutyricum hallii</name>
    <dbReference type="NCBI Taxonomy" id="39488"/>
    <lineage>
        <taxon>Bacteria</taxon>
        <taxon>Bacillati</taxon>
        <taxon>Bacillota</taxon>
        <taxon>Clostridia</taxon>
        <taxon>Lachnospirales</taxon>
        <taxon>Lachnospiraceae</taxon>
        <taxon>Anaerobutyricum</taxon>
    </lineage>
</organism>
<dbReference type="Gene3D" id="1.10.150.130">
    <property type="match status" value="1"/>
</dbReference>
<name>A0A285PW24_9FIRM</name>
<keyword evidence="10" id="KW-1185">Reference proteome</keyword>
<evidence type="ECO:0000313" key="10">
    <source>
        <dbReference type="Proteomes" id="UP000217549"/>
    </source>
</evidence>
<gene>
    <name evidence="9" type="ORF">EHLA_3305</name>
</gene>
<dbReference type="GO" id="GO:0003677">
    <property type="term" value="F:DNA binding"/>
    <property type="evidence" value="ECO:0007669"/>
    <property type="project" value="UniProtKB-UniRule"/>
</dbReference>
<protein>
    <submittedName>
        <fullName evidence="9">Integrase, catalytic domain</fullName>
    </submittedName>
</protein>
<dbReference type="Pfam" id="PF14659">
    <property type="entry name" value="Phage_int_SAM_3"/>
    <property type="match status" value="1"/>
</dbReference>
<dbReference type="GO" id="GO:0015074">
    <property type="term" value="P:DNA integration"/>
    <property type="evidence" value="ECO:0007669"/>
    <property type="project" value="UniProtKB-KW"/>
</dbReference>
<dbReference type="InterPro" id="IPR002104">
    <property type="entry name" value="Integrase_catalytic"/>
</dbReference>
<keyword evidence="5" id="KW-0233">DNA recombination</keyword>
<dbReference type="RefSeq" id="WP_096241490.1">
    <property type="nucleotide sequence ID" value="NZ_LT907978.1"/>
</dbReference>
<dbReference type="PANTHER" id="PTHR30349">
    <property type="entry name" value="PHAGE INTEGRASE-RELATED"/>
    <property type="match status" value="1"/>
</dbReference>